<reference evidence="2" key="2">
    <citation type="submission" date="2023-05" db="EMBL/GenBank/DDBJ databases">
        <authorList>
            <person name="Schelkunov M.I."/>
        </authorList>
    </citation>
    <scope>NUCLEOTIDE SEQUENCE</scope>
    <source>
        <strain evidence="2">Hsosn_3</strain>
        <tissue evidence="2">Leaf</tissue>
    </source>
</reference>
<sequence length="157" mass="17211">MLIVDSVKPGSTVFHQMQLRGSKFSNTVIFGLLWNKLTSLSVFLEMGDEEETVVLVPGHIISINLGDIVLVPAEANMKGMTGMDTLRSDKTKTLTFNKFTIDKKNLIQVCSKEVDADIVVLMAARALRTEKQDAIDTTIVGMLADPKEARARAQIGC</sequence>
<name>A0AAD8ISM7_9APIA</name>
<accession>A0AAD8ISM7</accession>
<reference evidence="2" key="1">
    <citation type="submission" date="2023-02" db="EMBL/GenBank/DDBJ databases">
        <title>Genome of toxic invasive species Heracleum sosnowskyi carries increased number of genes despite the absence of recent whole-genome duplications.</title>
        <authorList>
            <person name="Schelkunov M."/>
            <person name="Shtratnikova V."/>
            <person name="Makarenko M."/>
            <person name="Klepikova A."/>
            <person name="Omelchenko D."/>
            <person name="Novikova G."/>
            <person name="Obukhova E."/>
            <person name="Bogdanov V."/>
            <person name="Penin A."/>
            <person name="Logacheva M."/>
        </authorList>
    </citation>
    <scope>NUCLEOTIDE SEQUENCE</scope>
    <source>
        <strain evidence="2">Hsosn_3</strain>
        <tissue evidence="2">Leaf</tissue>
    </source>
</reference>
<dbReference type="GO" id="GO:0000166">
    <property type="term" value="F:nucleotide binding"/>
    <property type="evidence" value="ECO:0007669"/>
    <property type="project" value="InterPro"/>
</dbReference>
<keyword evidence="3" id="KW-1185">Reference proteome</keyword>
<dbReference type="Gene3D" id="3.40.50.1000">
    <property type="entry name" value="HAD superfamily/HAD-like"/>
    <property type="match status" value="1"/>
</dbReference>
<dbReference type="InterPro" id="IPR023214">
    <property type="entry name" value="HAD_sf"/>
</dbReference>
<proteinExistence type="predicted"/>
<evidence type="ECO:0000256" key="1">
    <source>
        <dbReference type="ARBA" id="ARBA00022842"/>
    </source>
</evidence>
<organism evidence="2 3">
    <name type="scientific">Heracleum sosnowskyi</name>
    <dbReference type="NCBI Taxonomy" id="360622"/>
    <lineage>
        <taxon>Eukaryota</taxon>
        <taxon>Viridiplantae</taxon>
        <taxon>Streptophyta</taxon>
        <taxon>Embryophyta</taxon>
        <taxon>Tracheophyta</taxon>
        <taxon>Spermatophyta</taxon>
        <taxon>Magnoliopsida</taxon>
        <taxon>eudicotyledons</taxon>
        <taxon>Gunneridae</taxon>
        <taxon>Pentapetalae</taxon>
        <taxon>asterids</taxon>
        <taxon>campanulids</taxon>
        <taxon>Apiales</taxon>
        <taxon>Apiaceae</taxon>
        <taxon>Apioideae</taxon>
        <taxon>apioid superclade</taxon>
        <taxon>Tordylieae</taxon>
        <taxon>Tordyliinae</taxon>
        <taxon>Heracleum</taxon>
    </lineage>
</organism>
<protein>
    <submittedName>
        <fullName evidence="2">Uncharacterized protein</fullName>
    </submittedName>
</protein>
<dbReference type="PANTHER" id="PTHR42861">
    <property type="entry name" value="CALCIUM-TRANSPORTING ATPASE"/>
    <property type="match status" value="1"/>
</dbReference>
<evidence type="ECO:0000313" key="3">
    <source>
        <dbReference type="Proteomes" id="UP001237642"/>
    </source>
</evidence>
<dbReference type="AlphaFoldDB" id="A0AAD8ISM7"/>
<dbReference type="Proteomes" id="UP001237642">
    <property type="component" value="Unassembled WGS sequence"/>
</dbReference>
<gene>
    <name evidence="2" type="ORF">POM88_010458</name>
</gene>
<evidence type="ECO:0000313" key="2">
    <source>
        <dbReference type="EMBL" id="KAK1391402.1"/>
    </source>
</evidence>
<dbReference type="EMBL" id="JAUIZM010000003">
    <property type="protein sequence ID" value="KAK1391402.1"/>
    <property type="molecule type" value="Genomic_DNA"/>
</dbReference>
<comment type="caution">
    <text evidence="2">The sequence shown here is derived from an EMBL/GenBank/DDBJ whole genome shotgun (WGS) entry which is preliminary data.</text>
</comment>
<keyword evidence="1" id="KW-0460">Magnesium</keyword>
<dbReference type="InterPro" id="IPR023299">
    <property type="entry name" value="ATPase_P-typ_cyto_dom_N"/>
</dbReference>
<dbReference type="Gene3D" id="3.40.1110.10">
    <property type="entry name" value="Calcium-transporting ATPase, cytoplasmic domain N"/>
    <property type="match status" value="1"/>
</dbReference>